<dbReference type="AlphaFoldDB" id="A0A9W7G8W6"/>
<organism evidence="2 3">
    <name type="scientific">Triparma columacea</name>
    <dbReference type="NCBI Taxonomy" id="722753"/>
    <lineage>
        <taxon>Eukaryota</taxon>
        <taxon>Sar</taxon>
        <taxon>Stramenopiles</taxon>
        <taxon>Ochrophyta</taxon>
        <taxon>Bolidophyceae</taxon>
        <taxon>Parmales</taxon>
        <taxon>Triparmaceae</taxon>
        <taxon>Triparma</taxon>
    </lineage>
</organism>
<gene>
    <name evidence="2" type="ORF">TrCOL_g1967</name>
</gene>
<dbReference type="InterPro" id="IPR036038">
    <property type="entry name" value="Aminotransferase-like"/>
</dbReference>
<dbReference type="Proteomes" id="UP001165065">
    <property type="component" value="Unassembled WGS sequence"/>
</dbReference>
<keyword evidence="3" id="KW-1185">Reference proteome</keyword>
<dbReference type="GO" id="GO:0003824">
    <property type="term" value="F:catalytic activity"/>
    <property type="evidence" value="ECO:0007669"/>
    <property type="project" value="InterPro"/>
</dbReference>
<accession>A0A9W7G8W6</accession>
<dbReference type="SUPFAM" id="SSF56752">
    <property type="entry name" value="D-aminoacid aminotransferase-like PLP-dependent enzymes"/>
    <property type="match status" value="1"/>
</dbReference>
<dbReference type="Gene3D" id="3.20.10.10">
    <property type="entry name" value="D-amino Acid Aminotransferase, subunit A, domain 2"/>
    <property type="match status" value="1"/>
</dbReference>
<evidence type="ECO:0000256" key="1">
    <source>
        <dbReference type="SAM" id="SignalP"/>
    </source>
</evidence>
<protein>
    <submittedName>
        <fullName evidence="2">Uncharacterized protein</fullName>
    </submittedName>
</protein>
<dbReference type="EMBL" id="BRYA01000066">
    <property type="protein sequence ID" value="GMI36550.1"/>
    <property type="molecule type" value="Genomic_DNA"/>
</dbReference>
<name>A0A9W7G8W6_9STRA</name>
<evidence type="ECO:0000313" key="2">
    <source>
        <dbReference type="EMBL" id="GMI36550.1"/>
    </source>
</evidence>
<sequence length="323" mass="34704">MLLRLLPPILLLSTVMSLNFQYVPSSTPPSFTPTDNPPGVFVANHGAPTNGSPSRGVYTAMEVRDGKIVGRSFHMERILEGVTKVNVPPSPSLPTLLTSLFSTCESFICASSSSPAASGMITVCLTPPLSFGCHIMLSSPPTDSEIVVNVVLGNEAGRLGEHVGVKRCSWAIDRRPLEGMKIKVDPGDGVGSEVVMTMPTVDESSGEQREYHALEGLVSNFFVITPSGDLLTAPSSSVLQGYKRSVFLAAASDLNIPVRFAVPVSCLGEVGCAFTTSSWGGGREVKEIYVDGELRWSKEEGAENDIFRRLKERVREIEEEEVG</sequence>
<reference evidence="3" key="1">
    <citation type="journal article" date="2023" name="Commun. Biol.">
        <title>Genome analysis of Parmales, the sister group of diatoms, reveals the evolutionary specialization of diatoms from phago-mixotrophs to photoautotrophs.</title>
        <authorList>
            <person name="Ban H."/>
            <person name="Sato S."/>
            <person name="Yoshikawa S."/>
            <person name="Yamada K."/>
            <person name="Nakamura Y."/>
            <person name="Ichinomiya M."/>
            <person name="Sato N."/>
            <person name="Blanc-Mathieu R."/>
            <person name="Endo H."/>
            <person name="Kuwata A."/>
            <person name="Ogata H."/>
        </authorList>
    </citation>
    <scope>NUCLEOTIDE SEQUENCE [LARGE SCALE GENOMIC DNA]</scope>
</reference>
<dbReference type="InterPro" id="IPR043132">
    <property type="entry name" value="BCAT-like_C"/>
</dbReference>
<feature type="signal peptide" evidence="1">
    <location>
        <begin position="1"/>
        <end position="17"/>
    </location>
</feature>
<feature type="chain" id="PRO_5040993524" evidence="1">
    <location>
        <begin position="18"/>
        <end position="323"/>
    </location>
</feature>
<keyword evidence="1" id="KW-0732">Signal</keyword>
<dbReference type="OrthoDB" id="10400278at2759"/>
<proteinExistence type="predicted"/>
<evidence type="ECO:0000313" key="3">
    <source>
        <dbReference type="Proteomes" id="UP001165065"/>
    </source>
</evidence>
<comment type="caution">
    <text evidence="2">The sequence shown here is derived from an EMBL/GenBank/DDBJ whole genome shotgun (WGS) entry which is preliminary data.</text>
</comment>